<proteinExistence type="predicted"/>
<dbReference type="PRINTS" id="PR00449">
    <property type="entry name" value="RASTRNSFRMNG"/>
</dbReference>
<dbReference type="SMART" id="SM00173">
    <property type="entry name" value="RAS"/>
    <property type="match status" value="1"/>
</dbReference>
<keyword evidence="1" id="KW-0547">Nucleotide-binding</keyword>
<evidence type="ECO:0000313" key="2">
    <source>
        <dbReference type="EMBL" id="QEE15995.2"/>
    </source>
</evidence>
<dbReference type="Gene3D" id="3.40.50.300">
    <property type="entry name" value="P-loop containing nucleotide triphosphate hydrolases"/>
    <property type="match status" value="1"/>
</dbReference>
<dbReference type="GO" id="GO:0005525">
    <property type="term" value="F:GTP binding"/>
    <property type="evidence" value="ECO:0007669"/>
    <property type="project" value="InterPro"/>
</dbReference>
<sequence>MSISNQSNKKQYKFKIPLFGSQNVGKTSLILRFIKKTFSTDLKQTIGTNFLIKDIEMEGVLLRLLLWDIGGQAQFSSMRNIYFKGSQGAIGVYDITKPESLLRLPGWISSLKKATGTIPLIIIGNKKDLEDQRRVSYEDAEDLAERLDAFHIETSAKEGLNVEEMFMEIAKRCYENALKIENNEI</sequence>
<dbReference type="AlphaFoldDB" id="A0A5B9DAK5"/>
<dbReference type="Proteomes" id="UP000321408">
    <property type="component" value="Chromosome"/>
</dbReference>
<keyword evidence="3" id="KW-1185">Reference proteome</keyword>
<dbReference type="KEGG" id="psyt:DSAG12_01823"/>
<dbReference type="Pfam" id="PF00071">
    <property type="entry name" value="Ras"/>
    <property type="match status" value="1"/>
</dbReference>
<reference evidence="2 3" key="1">
    <citation type="journal article" date="2020" name="Nature">
        <title>Isolation of an archaeon at the prokaryote-eukaryote interface.</title>
        <authorList>
            <person name="Imachi H."/>
            <person name="Nobu M.K."/>
            <person name="Nakahara N."/>
            <person name="Morono Y."/>
            <person name="Ogawara M."/>
            <person name="Takaki Y."/>
            <person name="Takano Y."/>
            <person name="Uematsu K."/>
            <person name="Ikuta T."/>
            <person name="Ito M."/>
            <person name="Matsui Y."/>
            <person name="Miyazaki M."/>
            <person name="Murata K."/>
            <person name="Saito Y."/>
            <person name="Sakai S."/>
            <person name="Song C."/>
            <person name="Tasumi E."/>
            <person name="Yamanaka Y."/>
            <person name="Yamaguchi T."/>
            <person name="Kamagata Y."/>
            <person name="Tamaki H."/>
            <person name="Takai K."/>
        </authorList>
    </citation>
    <scope>NUCLEOTIDE SEQUENCE [LARGE SCALE GENOMIC DNA]</scope>
    <source>
        <strain evidence="2 3">MK-D1</strain>
    </source>
</reference>
<gene>
    <name evidence="2" type="ORF">DSAG12_01823</name>
</gene>
<dbReference type="SUPFAM" id="SSF52540">
    <property type="entry name" value="P-loop containing nucleoside triphosphate hydrolases"/>
    <property type="match status" value="1"/>
</dbReference>
<dbReference type="InterPro" id="IPR005225">
    <property type="entry name" value="Small_GTP-bd"/>
</dbReference>
<accession>A0A5B9DAK5</accession>
<protein>
    <submittedName>
        <fullName evidence="2">Rab family GTPase</fullName>
    </submittedName>
</protein>
<dbReference type="GO" id="GO:0003924">
    <property type="term" value="F:GTPase activity"/>
    <property type="evidence" value="ECO:0007669"/>
    <property type="project" value="InterPro"/>
</dbReference>
<dbReference type="PROSITE" id="PS51419">
    <property type="entry name" value="RAB"/>
    <property type="match status" value="1"/>
</dbReference>
<dbReference type="CDD" id="cd00154">
    <property type="entry name" value="Rab"/>
    <property type="match status" value="1"/>
</dbReference>
<evidence type="ECO:0000313" key="3">
    <source>
        <dbReference type="Proteomes" id="UP000321408"/>
    </source>
</evidence>
<dbReference type="NCBIfam" id="TIGR00231">
    <property type="entry name" value="small_GTP"/>
    <property type="match status" value="1"/>
</dbReference>
<dbReference type="PANTHER" id="PTHR47978">
    <property type="match status" value="1"/>
</dbReference>
<name>A0A5B9DAK5_9ARCH</name>
<dbReference type="SMART" id="SM00175">
    <property type="entry name" value="RAB"/>
    <property type="match status" value="1"/>
</dbReference>
<organism evidence="2 3">
    <name type="scientific">Promethearchaeum syntrophicum</name>
    <dbReference type="NCBI Taxonomy" id="2594042"/>
    <lineage>
        <taxon>Archaea</taxon>
        <taxon>Promethearchaeati</taxon>
        <taxon>Promethearchaeota</taxon>
        <taxon>Promethearchaeia</taxon>
        <taxon>Promethearchaeales</taxon>
        <taxon>Promethearchaeaceae</taxon>
        <taxon>Promethearchaeum</taxon>
    </lineage>
</organism>
<dbReference type="EMBL" id="CP042905">
    <property type="protein sequence ID" value="QEE15995.2"/>
    <property type="molecule type" value="Genomic_DNA"/>
</dbReference>
<dbReference type="InterPro" id="IPR027417">
    <property type="entry name" value="P-loop_NTPase"/>
</dbReference>
<dbReference type="PROSITE" id="PS51421">
    <property type="entry name" value="RAS"/>
    <property type="match status" value="1"/>
</dbReference>
<evidence type="ECO:0000256" key="1">
    <source>
        <dbReference type="ARBA" id="ARBA00022741"/>
    </source>
</evidence>
<reference evidence="2 3" key="2">
    <citation type="journal article" date="2024" name="Int. J. Syst. Evol. Microbiol.">
        <title>Promethearchaeum syntrophicum gen. nov., sp. nov., an anaerobic, obligately syntrophic archaeon, the first isolate of the lineage 'Asgard' archaea, and proposal of the new archaeal phylum Promethearchaeota phyl. nov. and kingdom Promethearchaeati regn. nov.</title>
        <authorList>
            <person name="Imachi H."/>
            <person name="Nobu M.K."/>
            <person name="Kato S."/>
            <person name="Takaki Y."/>
            <person name="Miyazaki M."/>
            <person name="Miyata M."/>
            <person name="Ogawara M."/>
            <person name="Saito Y."/>
            <person name="Sakai S."/>
            <person name="Tahara Y.O."/>
            <person name="Takano Y."/>
            <person name="Tasumi E."/>
            <person name="Uematsu K."/>
            <person name="Yoshimura T."/>
            <person name="Itoh T."/>
            <person name="Ohkuma M."/>
            <person name="Takai K."/>
        </authorList>
    </citation>
    <scope>NUCLEOTIDE SEQUENCE [LARGE SCALE GENOMIC DNA]</scope>
    <source>
        <strain evidence="2 3">MK-D1</strain>
    </source>
</reference>
<dbReference type="InterPro" id="IPR001806">
    <property type="entry name" value="Small_GTPase"/>
</dbReference>